<proteinExistence type="predicted"/>
<accession>A0A0J8Y002</accession>
<dbReference type="EMBL" id="PYLZ01000008">
    <property type="protein sequence ID" value="PSW23457.1"/>
    <property type="molecule type" value="Genomic_DNA"/>
</dbReference>
<keyword evidence="1" id="KW-0812">Transmembrane</keyword>
<organism evidence="2 3">
    <name type="scientific">Photobacterium swingsii</name>
    <dbReference type="NCBI Taxonomy" id="680026"/>
    <lineage>
        <taxon>Bacteria</taxon>
        <taxon>Pseudomonadati</taxon>
        <taxon>Pseudomonadota</taxon>
        <taxon>Gammaproteobacteria</taxon>
        <taxon>Vibrionales</taxon>
        <taxon>Vibrionaceae</taxon>
        <taxon>Photobacterium</taxon>
    </lineage>
</organism>
<feature type="transmembrane region" description="Helical" evidence="1">
    <location>
        <begin position="42"/>
        <end position="65"/>
    </location>
</feature>
<gene>
    <name evidence="2" type="ORF">C9I94_15130</name>
</gene>
<evidence type="ECO:0000313" key="2">
    <source>
        <dbReference type="EMBL" id="PSW23457.1"/>
    </source>
</evidence>
<name>A0A0J8Y002_9GAMM</name>
<evidence type="ECO:0000313" key="3">
    <source>
        <dbReference type="Proteomes" id="UP000240481"/>
    </source>
</evidence>
<keyword evidence="1" id="KW-1133">Transmembrane helix</keyword>
<evidence type="ECO:0000256" key="1">
    <source>
        <dbReference type="SAM" id="Phobius"/>
    </source>
</evidence>
<sequence>MQTHTAPDLLLTPESANQLRKDFTVEKAYLIKPKVMESITDYQLTIATVSVFSFLSFFLIFFLVAETVKSFNGTS</sequence>
<keyword evidence="1" id="KW-0472">Membrane</keyword>
<dbReference type="Proteomes" id="UP000240481">
    <property type="component" value="Unassembled WGS sequence"/>
</dbReference>
<dbReference type="RefSeq" id="WP_048898316.1">
    <property type="nucleotide sequence ID" value="NZ_AP024852.1"/>
</dbReference>
<dbReference type="AlphaFoldDB" id="A0A0J8Y002"/>
<dbReference type="OrthoDB" id="9972992at2"/>
<protein>
    <submittedName>
        <fullName evidence="2">Uncharacterized protein</fullName>
    </submittedName>
</protein>
<reference evidence="2 3" key="1">
    <citation type="submission" date="2018-01" db="EMBL/GenBank/DDBJ databases">
        <title>Whole genome sequencing of Histamine producing bacteria.</title>
        <authorList>
            <person name="Butler K."/>
        </authorList>
    </citation>
    <scope>NUCLEOTIDE SEQUENCE [LARGE SCALE GENOMIC DNA]</scope>
    <source>
        <strain evidence="2 3">DSM 24669</strain>
    </source>
</reference>
<keyword evidence="3" id="KW-1185">Reference proteome</keyword>
<comment type="caution">
    <text evidence="2">The sequence shown here is derived from an EMBL/GenBank/DDBJ whole genome shotgun (WGS) entry which is preliminary data.</text>
</comment>